<keyword evidence="4 6" id="KW-1133">Transmembrane helix</keyword>
<dbReference type="Pfam" id="PF03649">
    <property type="entry name" value="UPF0014"/>
    <property type="match status" value="1"/>
</dbReference>
<gene>
    <name evidence="7" type="ORF">SAMN04489765_4599</name>
</gene>
<evidence type="ECO:0000256" key="4">
    <source>
        <dbReference type="ARBA" id="ARBA00022989"/>
    </source>
</evidence>
<comment type="similarity">
    <text evidence="2">Belongs to the UPF0014 family.</text>
</comment>
<sequence length="276" mass="27549">MPRTGLDGRAFRLGFQDVTGSDQNGLLAVGPGLAVALVALALTGAAVAWLGRTGYGPAILGATARAVVQLAVLGMALSLIVRSLWFTAVFVLVMGATAGWTAARRIVGRRPRGAELAATTAVVAGPAAVLAVALIATGVLPARGIAVIPVAGSAIGAAMAGAGLAGKRALEELAARRGELEAGLALGLDPVLVRLELARDAAATALLPALDQTRTVGLVTIPGAFVGMVLGGASPLAAAIMQLYVLLAILCVTPIAIVAVTRLAAAGRYETGPRNY</sequence>
<name>A0A1H1HU17_9ACTN</name>
<evidence type="ECO:0000313" key="7">
    <source>
        <dbReference type="EMBL" id="SDR28971.1"/>
    </source>
</evidence>
<feature type="transmembrane region" description="Helical" evidence="6">
    <location>
        <begin position="146"/>
        <end position="166"/>
    </location>
</feature>
<feature type="transmembrane region" description="Helical" evidence="6">
    <location>
        <begin position="216"/>
        <end position="237"/>
    </location>
</feature>
<feature type="transmembrane region" description="Helical" evidence="6">
    <location>
        <begin position="115"/>
        <end position="140"/>
    </location>
</feature>
<dbReference type="EMBL" id="FNLF01000002">
    <property type="protein sequence ID" value="SDR28971.1"/>
    <property type="molecule type" value="Genomic_DNA"/>
</dbReference>
<feature type="transmembrane region" description="Helical" evidence="6">
    <location>
        <begin position="26"/>
        <end position="51"/>
    </location>
</feature>
<evidence type="ECO:0000256" key="2">
    <source>
        <dbReference type="ARBA" id="ARBA00005268"/>
    </source>
</evidence>
<keyword evidence="3 6" id="KW-0812">Transmembrane</keyword>
<dbReference type="InterPro" id="IPR005226">
    <property type="entry name" value="UPF0014_fam"/>
</dbReference>
<keyword evidence="5 6" id="KW-0472">Membrane</keyword>
<dbReference type="OrthoDB" id="3212530at2"/>
<evidence type="ECO:0000313" key="8">
    <source>
        <dbReference type="Proteomes" id="UP000183053"/>
    </source>
</evidence>
<accession>A0A1H1HU17</accession>
<keyword evidence="8" id="KW-1185">Reference proteome</keyword>
<evidence type="ECO:0000256" key="3">
    <source>
        <dbReference type="ARBA" id="ARBA00022692"/>
    </source>
</evidence>
<dbReference type="PANTHER" id="PTHR30028:SF0">
    <property type="entry name" value="PROTEIN ALUMINUM SENSITIVE 3"/>
    <property type="match status" value="1"/>
</dbReference>
<feature type="transmembrane region" description="Helical" evidence="6">
    <location>
        <begin position="83"/>
        <end position="103"/>
    </location>
</feature>
<feature type="transmembrane region" description="Helical" evidence="6">
    <location>
        <begin position="58"/>
        <end position="77"/>
    </location>
</feature>
<evidence type="ECO:0000256" key="1">
    <source>
        <dbReference type="ARBA" id="ARBA00004141"/>
    </source>
</evidence>
<dbReference type="PANTHER" id="PTHR30028">
    <property type="entry name" value="UPF0014 INNER MEMBRANE PROTEIN YBBM-RELATED"/>
    <property type="match status" value="1"/>
</dbReference>
<evidence type="ECO:0000256" key="6">
    <source>
        <dbReference type="SAM" id="Phobius"/>
    </source>
</evidence>
<protein>
    <submittedName>
        <fullName evidence="7">Putative ABC transport system permease protein</fullName>
    </submittedName>
</protein>
<dbReference type="STRING" id="47312.SAMN04489765_4599"/>
<dbReference type="AlphaFoldDB" id="A0A1H1HU17"/>
<proteinExistence type="inferred from homology"/>
<feature type="transmembrane region" description="Helical" evidence="6">
    <location>
        <begin position="243"/>
        <end position="265"/>
    </location>
</feature>
<comment type="subcellular location">
    <subcellularLocation>
        <location evidence="1">Membrane</location>
        <topology evidence="1">Multi-pass membrane protein</topology>
    </subcellularLocation>
</comment>
<reference evidence="8" key="1">
    <citation type="submission" date="2016-10" db="EMBL/GenBank/DDBJ databases">
        <authorList>
            <person name="Varghese N."/>
            <person name="Submissions S."/>
        </authorList>
    </citation>
    <scope>NUCLEOTIDE SEQUENCE [LARGE SCALE GENOMIC DNA]</scope>
    <source>
        <strain evidence="8">DSM 44142</strain>
    </source>
</reference>
<dbReference type="GO" id="GO:0005886">
    <property type="term" value="C:plasma membrane"/>
    <property type="evidence" value="ECO:0007669"/>
    <property type="project" value="TreeGrafter"/>
</dbReference>
<organism evidence="7 8">
    <name type="scientific">Tsukamurella pulmonis</name>
    <dbReference type="NCBI Taxonomy" id="47312"/>
    <lineage>
        <taxon>Bacteria</taxon>
        <taxon>Bacillati</taxon>
        <taxon>Actinomycetota</taxon>
        <taxon>Actinomycetes</taxon>
        <taxon>Mycobacteriales</taxon>
        <taxon>Tsukamurellaceae</taxon>
        <taxon>Tsukamurella</taxon>
    </lineage>
</organism>
<dbReference type="Proteomes" id="UP000183053">
    <property type="component" value="Unassembled WGS sequence"/>
</dbReference>
<evidence type="ECO:0000256" key="5">
    <source>
        <dbReference type="ARBA" id="ARBA00023136"/>
    </source>
</evidence>